<dbReference type="AlphaFoldDB" id="A0A1Q8CQK3"/>
<feature type="transmembrane region" description="Helical" evidence="1">
    <location>
        <begin position="372"/>
        <end position="392"/>
    </location>
</feature>
<gene>
    <name evidence="2" type="ORF">BU204_15665</name>
</gene>
<keyword evidence="1" id="KW-0812">Transmembrane</keyword>
<proteinExistence type="predicted"/>
<evidence type="ECO:0000256" key="1">
    <source>
        <dbReference type="SAM" id="Phobius"/>
    </source>
</evidence>
<dbReference type="STRING" id="1912961.BU204_15665"/>
<name>A0A1Q8CQK3_9PSEU</name>
<feature type="transmembrane region" description="Helical" evidence="1">
    <location>
        <begin position="169"/>
        <end position="188"/>
    </location>
</feature>
<evidence type="ECO:0000313" key="2">
    <source>
        <dbReference type="EMBL" id="OLF16636.1"/>
    </source>
</evidence>
<feature type="transmembrane region" description="Helical" evidence="1">
    <location>
        <begin position="398"/>
        <end position="425"/>
    </location>
</feature>
<keyword evidence="3" id="KW-1185">Reference proteome</keyword>
<feature type="transmembrane region" description="Helical" evidence="1">
    <location>
        <begin position="301"/>
        <end position="319"/>
    </location>
</feature>
<feature type="transmembrane region" description="Helical" evidence="1">
    <location>
        <begin position="325"/>
        <end position="346"/>
    </location>
</feature>
<feature type="transmembrane region" description="Helical" evidence="1">
    <location>
        <begin position="229"/>
        <end position="252"/>
    </location>
</feature>
<comment type="caution">
    <text evidence="2">The sequence shown here is derived from an EMBL/GenBank/DDBJ whole genome shotgun (WGS) entry which is preliminary data.</text>
</comment>
<feature type="transmembrane region" description="Helical" evidence="1">
    <location>
        <begin position="97"/>
        <end position="123"/>
    </location>
</feature>
<feature type="transmembrane region" description="Helical" evidence="1">
    <location>
        <begin position="21"/>
        <end position="44"/>
    </location>
</feature>
<feature type="transmembrane region" description="Helical" evidence="1">
    <location>
        <begin position="446"/>
        <end position="470"/>
    </location>
</feature>
<dbReference type="EMBL" id="MSIE01000027">
    <property type="protein sequence ID" value="OLF16636.1"/>
    <property type="molecule type" value="Genomic_DNA"/>
</dbReference>
<sequence>MVGVLIRMKWRVLRHSLRGKEAVLTVGGAILGLLAAVLTVLVAAADFPTPGVDTDVLAGLLLLWTLGWLFAPLFTGGGDETLRPEHFALLPFTPRQLAAGLLGAAFLGVPAIVTALAFCALVVHAAGSLPAVVVAVLALPLQLALAVLLSRVAMAGLGAALQSRRGRDLGVLLAALVGVMVFFAQALVQTLGPVVVDGDSPALTAVLRWVPSGWGPVAVDAAGRGEWPLVLAALAGLVVLGGGLLAVWGVLLHRRTTRVPVNVGPSARGSGSVARRLPATPVGAVVAKELRTWFRDPRRRVALLSAVIVALVASVPPALQGEGGGGIPFTGLVVMTVGCLLAGNLYGMDGSALWLTLVTPEAAAADVRGRQLAWLLLITPVAAVLVVVLPALTEPATYPWVLALAPALAGGGSGLVVLLSVFTAYPLPDQRANPFSAGNNPGLLRVLLQLAITLLLAVVALPVVAVVWLGSGVAPLEWLGVPTGVAVGVLCWWWWGRIAARRLAERGPELLAVVAKHV</sequence>
<reference evidence="2 3" key="1">
    <citation type="submission" date="2016-12" db="EMBL/GenBank/DDBJ databases">
        <title>The draft genome sequence of Actinophytocola sp. 11-183.</title>
        <authorList>
            <person name="Wang W."/>
            <person name="Yuan L."/>
        </authorList>
    </citation>
    <scope>NUCLEOTIDE SEQUENCE [LARGE SCALE GENOMIC DNA]</scope>
    <source>
        <strain evidence="2 3">11-183</strain>
    </source>
</reference>
<dbReference type="OrthoDB" id="2955510at2"/>
<evidence type="ECO:0008006" key="4">
    <source>
        <dbReference type="Google" id="ProtNLM"/>
    </source>
</evidence>
<dbReference type="Proteomes" id="UP000185596">
    <property type="component" value="Unassembled WGS sequence"/>
</dbReference>
<keyword evidence="1" id="KW-0472">Membrane</keyword>
<organism evidence="2 3">
    <name type="scientific">Actinophytocola xanthii</name>
    <dbReference type="NCBI Taxonomy" id="1912961"/>
    <lineage>
        <taxon>Bacteria</taxon>
        <taxon>Bacillati</taxon>
        <taxon>Actinomycetota</taxon>
        <taxon>Actinomycetes</taxon>
        <taxon>Pseudonocardiales</taxon>
        <taxon>Pseudonocardiaceae</taxon>
    </lineage>
</organism>
<feature type="transmembrane region" description="Helical" evidence="1">
    <location>
        <begin position="476"/>
        <end position="495"/>
    </location>
</feature>
<dbReference type="RefSeq" id="WP_075126412.1">
    <property type="nucleotide sequence ID" value="NZ_MSIE01000027.1"/>
</dbReference>
<protein>
    <recommendedName>
        <fullName evidence="4">Transporter</fullName>
    </recommendedName>
</protein>
<evidence type="ECO:0000313" key="3">
    <source>
        <dbReference type="Proteomes" id="UP000185596"/>
    </source>
</evidence>
<feature type="transmembrane region" description="Helical" evidence="1">
    <location>
        <begin position="56"/>
        <end position="76"/>
    </location>
</feature>
<accession>A0A1Q8CQK3</accession>
<keyword evidence="1" id="KW-1133">Transmembrane helix</keyword>
<feature type="transmembrane region" description="Helical" evidence="1">
    <location>
        <begin position="129"/>
        <end position="149"/>
    </location>
</feature>